<dbReference type="InterPro" id="IPR000884">
    <property type="entry name" value="TSP1_rpt"/>
</dbReference>
<feature type="region of interest" description="Disordered" evidence="8">
    <location>
        <begin position="434"/>
        <end position="491"/>
    </location>
</feature>
<dbReference type="Pfam" id="PF00086">
    <property type="entry name" value="Thyroglobulin_1"/>
    <property type="match status" value="1"/>
</dbReference>
<feature type="compositionally biased region" description="Low complexity" evidence="8">
    <location>
        <begin position="383"/>
        <end position="395"/>
    </location>
</feature>
<dbReference type="SUPFAM" id="SSF82895">
    <property type="entry name" value="TSP-1 type 1 repeat"/>
    <property type="match status" value="1"/>
</dbReference>
<feature type="compositionally biased region" description="Pro residues" evidence="8">
    <location>
        <begin position="365"/>
        <end position="382"/>
    </location>
</feature>
<dbReference type="KEGG" id="epa:110240206"/>
<evidence type="ECO:0000256" key="7">
    <source>
        <dbReference type="PROSITE-ProRule" id="PRU00500"/>
    </source>
</evidence>
<dbReference type="SMART" id="SM00211">
    <property type="entry name" value="TY"/>
    <property type="match status" value="1"/>
</dbReference>
<keyword evidence="2" id="KW-0812">Transmembrane</keyword>
<dbReference type="PANTHER" id="PTHR16311:SF3">
    <property type="entry name" value="THROMBOSPONDIN TYPE-1 DOMAIN-CONTAINING PROTEIN 1"/>
    <property type="match status" value="1"/>
</dbReference>
<evidence type="ECO:0000313" key="10">
    <source>
        <dbReference type="EnsemblMetazoa" id="XP_020901650.1"/>
    </source>
</evidence>
<evidence type="ECO:0000256" key="6">
    <source>
        <dbReference type="ARBA" id="ARBA00023157"/>
    </source>
</evidence>
<evidence type="ECO:0000256" key="2">
    <source>
        <dbReference type="ARBA" id="ARBA00022692"/>
    </source>
</evidence>
<feature type="compositionally biased region" description="Pro residues" evidence="8">
    <location>
        <begin position="291"/>
        <end position="320"/>
    </location>
</feature>
<evidence type="ECO:0000256" key="3">
    <source>
        <dbReference type="ARBA" id="ARBA00022737"/>
    </source>
</evidence>
<keyword evidence="3" id="KW-0677">Repeat</keyword>
<dbReference type="FunFam" id="2.20.100.10:FF:000007">
    <property type="entry name" value="Thrombospondin 1"/>
    <property type="match status" value="1"/>
</dbReference>
<evidence type="ECO:0000256" key="1">
    <source>
        <dbReference type="ARBA" id="ARBA00004167"/>
    </source>
</evidence>
<keyword evidence="6" id="KW-1015">Disulfide bond</keyword>
<dbReference type="Pfam" id="PF00090">
    <property type="entry name" value="TSP_1"/>
    <property type="match status" value="1"/>
</dbReference>
<protein>
    <recommendedName>
        <fullName evidence="9">Thyroglobulin type-1 domain-containing protein</fullName>
    </recommendedName>
</protein>
<feature type="compositionally biased region" description="Low complexity" evidence="8">
    <location>
        <begin position="333"/>
        <end position="350"/>
    </location>
</feature>
<dbReference type="OMA" id="LTEKWEM"/>
<dbReference type="RefSeq" id="XP_020901650.1">
    <property type="nucleotide sequence ID" value="XM_021045991.2"/>
</dbReference>
<evidence type="ECO:0000256" key="4">
    <source>
        <dbReference type="ARBA" id="ARBA00022989"/>
    </source>
</evidence>
<dbReference type="PROSITE" id="PS00484">
    <property type="entry name" value="THYROGLOBULIN_1_1"/>
    <property type="match status" value="1"/>
</dbReference>
<keyword evidence="11" id="KW-1185">Reference proteome</keyword>
<dbReference type="PROSITE" id="PS51162">
    <property type="entry name" value="THYROGLOBULIN_1_2"/>
    <property type="match status" value="1"/>
</dbReference>
<feature type="compositionally biased region" description="Low complexity" evidence="8">
    <location>
        <begin position="434"/>
        <end position="466"/>
    </location>
</feature>
<dbReference type="GO" id="GO:0071944">
    <property type="term" value="C:cell periphery"/>
    <property type="evidence" value="ECO:0007669"/>
    <property type="project" value="TreeGrafter"/>
</dbReference>
<accession>A0A913XAV3</accession>
<organism evidence="10 11">
    <name type="scientific">Exaiptasia diaphana</name>
    <name type="common">Tropical sea anemone</name>
    <name type="synonym">Aiptasia pulchella</name>
    <dbReference type="NCBI Taxonomy" id="2652724"/>
    <lineage>
        <taxon>Eukaryota</taxon>
        <taxon>Metazoa</taxon>
        <taxon>Cnidaria</taxon>
        <taxon>Anthozoa</taxon>
        <taxon>Hexacorallia</taxon>
        <taxon>Actiniaria</taxon>
        <taxon>Aiptasiidae</taxon>
        <taxon>Exaiptasia</taxon>
    </lineage>
</organism>
<dbReference type="InterPro" id="IPR000716">
    <property type="entry name" value="Thyroglobulin_1"/>
</dbReference>
<dbReference type="InterPro" id="IPR038877">
    <property type="entry name" value="THSD1"/>
</dbReference>
<evidence type="ECO:0000256" key="8">
    <source>
        <dbReference type="SAM" id="MobiDB-lite"/>
    </source>
</evidence>
<feature type="compositionally biased region" description="Pro residues" evidence="8">
    <location>
        <begin position="396"/>
        <end position="409"/>
    </location>
</feature>
<evidence type="ECO:0000256" key="5">
    <source>
        <dbReference type="ARBA" id="ARBA00023136"/>
    </source>
</evidence>
<feature type="compositionally biased region" description="Low complexity" evidence="8">
    <location>
        <begin position="254"/>
        <end position="267"/>
    </location>
</feature>
<evidence type="ECO:0000259" key="9">
    <source>
        <dbReference type="PROSITE" id="PS51162"/>
    </source>
</evidence>
<dbReference type="PANTHER" id="PTHR16311">
    <property type="entry name" value="THROMBOSPONDIN TYPE I DOMAIN-CONTAINING 1"/>
    <property type="match status" value="1"/>
</dbReference>
<dbReference type="InterPro" id="IPR036383">
    <property type="entry name" value="TSP1_rpt_sf"/>
</dbReference>
<dbReference type="Proteomes" id="UP000887567">
    <property type="component" value="Unplaced"/>
</dbReference>
<comment type="caution">
    <text evidence="7">Lacks conserved residue(s) required for the propagation of feature annotation.</text>
</comment>
<evidence type="ECO:0000313" key="11">
    <source>
        <dbReference type="Proteomes" id="UP000887567"/>
    </source>
</evidence>
<feature type="region of interest" description="Disordered" evidence="8">
    <location>
        <begin position="234"/>
        <end position="269"/>
    </location>
</feature>
<dbReference type="PRINTS" id="PR01217">
    <property type="entry name" value="PRICHEXTENSN"/>
</dbReference>
<comment type="subcellular location">
    <subcellularLocation>
        <location evidence="1">Membrane</location>
        <topology evidence="1">Single-pass membrane protein</topology>
    </subcellularLocation>
</comment>
<dbReference type="AlphaFoldDB" id="A0A913XAV3"/>
<dbReference type="GeneID" id="110240206"/>
<dbReference type="Gene3D" id="2.20.100.10">
    <property type="entry name" value="Thrombospondin type-1 (TSP1) repeat"/>
    <property type="match status" value="1"/>
</dbReference>
<dbReference type="SMART" id="SM00209">
    <property type="entry name" value="TSP1"/>
    <property type="match status" value="1"/>
</dbReference>
<feature type="region of interest" description="Disordered" evidence="8">
    <location>
        <begin position="365"/>
        <end position="415"/>
    </location>
</feature>
<keyword evidence="4" id="KW-1133">Transmembrane helix</keyword>
<dbReference type="GO" id="GO:0016020">
    <property type="term" value="C:membrane"/>
    <property type="evidence" value="ECO:0007669"/>
    <property type="project" value="UniProtKB-SubCell"/>
</dbReference>
<feature type="region of interest" description="Disordered" evidence="8">
    <location>
        <begin position="286"/>
        <end position="353"/>
    </location>
</feature>
<feature type="domain" description="Thyroglobulin type-1" evidence="9">
    <location>
        <begin position="1"/>
        <end position="53"/>
    </location>
</feature>
<dbReference type="CDD" id="cd00191">
    <property type="entry name" value="TY"/>
    <property type="match status" value="1"/>
</dbReference>
<dbReference type="SUPFAM" id="SSF57610">
    <property type="entry name" value="Thyroglobulin type-1 domain"/>
    <property type="match status" value="1"/>
</dbReference>
<feature type="compositionally biased region" description="Pro residues" evidence="8">
    <location>
        <begin position="467"/>
        <end position="485"/>
    </location>
</feature>
<proteinExistence type="predicted"/>
<dbReference type="Gene3D" id="4.10.800.10">
    <property type="entry name" value="Thyroglobulin type-1"/>
    <property type="match status" value="1"/>
</dbReference>
<reference evidence="10" key="1">
    <citation type="submission" date="2022-11" db="UniProtKB">
        <authorList>
            <consortium name="EnsemblMetazoa"/>
        </authorList>
    </citation>
    <scope>IDENTIFICATION</scope>
</reference>
<keyword evidence="5" id="KW-0472">Membrane</keyword>
<name>A0A913XAV3_EXADI</name>
<dbReference type="PRINTS" id="PR01705">
    <property type="entry name" value="TSP1REPEAT"/>
</dbReference>
<feature type="region of interest" description="Disordered" evidence="8">
    <location>
        <begin position="516"/>
        <end position="540"/>
    </location>
</feature>
<sequence>MDIFIPECKPNGQYNEVQCYTFPVTGKTQCWCVDVDSGVEQAGTRLDERQPNCLQSTTTSAPVTTPAVPPALIVCVVTVYRCCPDGVTAAKGPNNQGCPVLTTPPPVPLETSPTVPPGSANEVCVTIRFKQVWYQQLLNHAGSYYLELQKNLEKSVKQIYKIHPDFVNVHFSDARPEPNPMHPSGAKALAVFFVLSFRRLVADPLATLRDSIDEKPNLAERSVFPMTLRNLGKPSNLKCPQENYKPFNPHVKKPTPVTPGTKTTSKPAVTTALPTVNPCGSCTTPETCPTQCPPPQPTTTPTNPPTTPPVTPPSTPPVTPPKLIQPTLPPQPNQTTTPKVPPQVTTQPAPACGPCPSPAACPPQCPVTPPQSTTPPPLPPQTGAPSTLPTGTTAGPPLPMQTTVPPPLPQQQTTTPPCVPWPCHIPPCAPPCQTTTASPTTPTTAKTTPTTPQTSPTTPVTNATTPSIPPSTQPPLPTTPAPTKTPPINGGYTNWTEWTECSATCDGGVQQRTRACTNPPPQHGGKVCEGSSFETKPCNT</sequence>
<dbReference type="OrthoDB" id="5989160at2759"/>
<dbReference type="InterPro" id="IPR036857">
    <property type="entry name" value="Thyroglobulin_1_sf"/>
</dbReference>
<dbReference type="PROSITE" id="PS50092">
    <property type="entry name" value="TSP1"/>
    <property type="match status" value="1"/>
</dbReference>
<dbReference type="EnsemblMetazoa" id="XM_021045991.2">
    <property type="protein sequence ID" value="XP_020901650.1"/>
    <property type="gene ID" value="LOC110240206"/>
</dbReference>